<dbReference type="RefSeq" id="WP_263076214.1">
    <property type="nucleotide sequence ID" value="NZ_CP089977.1"/>
</dbReference>
<evidence type="ECO:0000259" key="1">
    <source>
        <dbReference type="Pfam" id="PF22480"/>
    </source>
</evidence>
<proteinExistence type="predicted"/>
<dbReference type="EMBL" id="CP089977">
    <property type="protein sequence ID" value="UXZ04722.1"/>
    <property type="molecule type" value="Genomic_DNA"/>
</dbReference>
<organism evidence="2 3">
    <name type="scientific">Moraxella nasicaprae</name>
    <dbReference type="NCBI Taxonomy" id="2904122"/>
    <lineage>
        <taxon>Bacteria</taxon>
        <taxon>Pseudomonadati</taxon>
        <taxon>Pseudomonadota</taxon>
        <taxon>Gammaproteobacteria</taxon>
        <taxon>Moraxellales</taxon>
        <taxon>Moraxellaceae</taxon>
        <taxon>Moraxella</taxon>
    </lineage>
</organism>
<feature type="domain" description="DUF6984" evidence="1">
    <location>
        <begin position="11"/>
        <end position="108"/>
    </location>
</feature>
<protein>
    <recommendedName>
        <fullName evidence="1">DUF6984 domain-containing protein</fullName>
    </recommendedName>
</protein>
<reference evidence="2" key="1">
    <citation type="submission" date="2021-12" db="EMBL/GenBank/DDBJ databases">
        <title>taxonomy of Moraxella sp. ZY201224.</title>
        <authorList>
            <person name="Li F."/>
        </authorList>
    </citation>
    <scope>NUCLEOTIDE SEQUENCE</scope>
    <source>
        <strain evidence="2">ZY201224</strain>
    </source>
</reference>
<dbReference type="InterPro" id="IPR054253">
    <property type="entry name" value="DUF6984"/>
</dbReference>
<evidence type="ECO:0000313" key="3">
    <source>
        <dbReference type="Proteomes" id="UP001063782"/>
    </source>
</evidence>
<name>A0ABY6F3Q9_9GAMM</name>
<keyword evidence="3" id="KW-1185">Reference proteome</keyword>
<accession>A0ABY6F3Q9</accession>
<sequence>MLKDDMKLRFLCESELLLISKLLDLCTASYKLQSSLEQILVFDLTDDGGMGSLEFFYDSDCVREFDKPLIQAETYDTDGRKIMLELSLDNYGYLYQLDSWTSDFNPLVSPLGTLNILENIRLDF</sequence>
<dbReference type="Proteomes" id="UP001063782">
    <property type="component" value="Chromosome"/>
</dbReference>
<evidence type="ECO:0000313" key="2">
    <source>
        <dbReference type="EMBL" id="UXZ04722.1"/>
    </source>
</evidence>
<dbReference type="Pfam" id="PF22480">
    <property type="entry name" value="DUF6984"/>
    <property type="match status" value="1"/>
</dbReference>
<gene>
    <name evidence="2" type="ORF">LU297_09190</name>
</gene>